<dbReference type="CDD" id="cd06463">
    <property type="entry name" value="p23_like"/>
    <property type="match status" value="1"/>
</dbReference>
<evidence type="ECO:0000313" key="5">
    <source>
        <dbReference type="EMBL" id="KAK1736317.1"/>
    </source>
</evidence>
<feature type="region of interest" description="Disordered" evidence="2">
    <location>
        <begin position="47"/>
        <end position="69"/>
    </location>
</feature>
<feature type="compositionally biased region" description="Basic and acidic residues" evidence="2">
    <location>
        <begin position="443"/>
        <end position="454"/>
    </location>
</feature>
<dbReference type="Gene3D" id="1.25.40.10">
    <property type="entry name" value="Tetratricopeptide repeat domain"/>
    <property type="match status" value="1"/>
</dbReference>
<dbReference type="InterPro" id="IPR008978">
    <property type="entry name" value="HSP20-like_chaperone"/>
</dbReference>
<dbReference type="PANTHER" id="PTHR45862">
    <property type="entry name" value="PROTEIN SGT1 HOMOLOG"/>
    <property type="match status" value="1"/>
</dbReference>
<dbReference type="SUPFAM" id="SSF49764">
    <property type="entry name" value="HSP20-like chaperones"/>
    <property type="match status" value="1"/>
</dbReference>
<dbReference type="AlphaFoldDB" id="A0AAD9D714"/>
<organism evidence="5 6">
    <name type="scientific">Skeletonema marinoi</name>
    <dbReference type="NCBI Taxonomy" id="267567"/>
    <lineage>
        <taxon>Eukaryota</taxon>
        <taxon>Sar</taxon>
        <taxon>Stramenopiles</taxon>
        <taxon>Ochrophyta</taxon>
        <taxon>Bacillariophyta</taxon>
        <taxon>Coscinodiscophyceae</taxon>
        <taxon>Thalassiosirophycidae</taxon>
        <taxon>Thalassiosirales</taxon>
        <taxon>Skeletonemataceae</taxon>
        <taxon>Skeletonema</taxon>
        <taxon>Skeletonema marinoi-dohrnii complex</taxon>
    </lineage>
</organism>
<feature type="region of interest" description="Disordered" evidence="2">
    <location>
        <begin position="443"/>
        <end position="493"/>
    </location>
</feature>
<evidence type="ECO:0000313" key="6">
    <source>
        <dbReference type="Proteomes" id="UP001224775"/>
    </source>
</evidence>
<dbReference type="PROSITE" id="PS51203">
    <property type="entry name" value="CS"/>
    <property type="match status" value="1"/>
</dbReference>
<dbReference type="InterPro" id="IPR007699">
    <property type="entry name" value="SGS_dom"/>
</dbReference>
<feature type="domain" description="SGS" evidence="3">
    <location>
        <begin position="492"/>
        <end position="589"/>
    </location>
</feature>
<feature type="domain" description="CS" evidence="4">
    <location>
        <begin position="341"/>
        <end position="436"/>
    </location>
</feature>
<feature type="compositionally biased region" description="Basic and acidic residues" evidence="2">
    <location>
        <begin position="566"/>
        <end position="597"/>
    </location>
</feature>
<dbReference type="InterPro" id="IPR044563">
    <property type="entry name" value="Sgt1-like"/>
</dbReference>
<feature type="compositionally biased region" description="Polar residues" evidence="2">
    <location>
        <begin position="552"/>
        <end position="564"/>
    </location>
</feature>
<proteinExistence type="inferred from homology"/>
<evidence type="ECO:0000259" key="3">
    <source>
        <dbReference type="PROSITE" id="PS51048"/>
    </source>
</evidence>
<dbReference type="Pfam" id="PF04969">
    <property type="entry name" value="CS"/>
    <property type="match status" value="1"/>
</dbReference>
<feature type="region of interest" description="Disordered" evidence="2">
    <location>
        <begin position="552"/>
        <end position="597"/>
    </location>
</feature>
<evidence type="ECO:0000256" key="1">
    <source>
        <dbReference type="ARBA" id="ARBA00008509"/>
    </source>
</evidence>
<dbReference type="InterPro" id="IPR007052">
    <property type="entry name" value="CS_dom"/>
</dbReference>
<dbReference type="GO" id="GO:0051087">
    <property type="term" value="F:protein-folding chaperone binding"/>
    <property type="evidence" value="ECO:0007669"/>
    <property type="project" value="InterPro"/>
</dbReference>
<feature type="compositionally biased region" description="Acidic residues" evidence="2">
    <location>
        <begin position="236"/>
        <end position="247"/>
    </location>
</feature>
<dbReference type="Gene3D" id="2.60.40.790">
    <property type="match status" value="1"/>
</dbReference>
<evidence type="ECO:0000259" key="4">
    <source>
        <dbReference type="PROSITE" id="PS51203"/>
    </source>
</evidence>
<dbReference type="Pfam" id="PF05002">
    <property type="entry name" value="SGS"/>
    <property type="match status" value="1"/>
</dbReference>
<keyword evidence="6" id="KW-1185">Reference proteome</keyword>
<gene>
    <name evidence="5" type="ORF">QTG54_012917</name>
</gene>
<dbReference type="PROSITE" id="PS51048">
    <property type="entry name" value="SGS"/>
    <property type="match status" value="1"/>
</dbReference>
<name>A0AAD9D714_9STRA</name>
<comment type="similarity">
    <text evidence="1">Belongs to the SGT1 family.</text>
</comment>
<dbReference type="EMBL" id="JATAAI010000029">
    <property type="protein sequence ID" value="KAK1736317.1"/>
    <property type="molecule type" value="Genomic_DNA"/>
</dbReference>
<protein>
    <submittedName>
        <fullName evidence="5">SGS domain-containing protein</fullName>
    </submittedName>
</protein>
<evidence type="ECO:0000256" key="2">
    <source>
        <dbReference type="SAM" id="MobiDB-lite"/>
    </source>
</evidence>
<reference evidence="5" key="1">
    <citation type="submission" date="2023-06" db="EMBL/GenBank/DDBJ databases">
        <title>Survivors Of The Sea: Transcriptome response of Skeletonema marinoi to long-term dormancy.</title>
        <authorList>
            <person name="Pinder M.I.M."/>
            <person name="Kourtchenko O."/>
            <person name="Robertson E.K."/>
            <person name="Larsson T."/>
            <person name="Maumus F."/>
            <person name="Osuna-Cruz C.M."/>
            <person name="Vancaester E."/>
            <person name="Stenow R."/>
            <person name="Vandepoele K."/>
            <person name="Ploug H."/>
            <person name="Bruchert V."/>
            <person name="Godhe A."/>
            <person name="Topel M."/>
        </authorList>
    </citation>
    <scope>NUCLEOTIDE SEQUENCE</scope>
    <source>
        <strain evidence="5">R05AC</strain>
    </source>
</reference>
<comment type="caution">
    <text evidence="5">The sequence shown here is derived from an EMBL/GenBank/DDBJ whole genome shotgun (WGS) entry which is preliminary data.</text>
</comment>
<sequence length="597" mass="65476">MPTMTATTTTTPLSHITKGDSLLIDGLYDAAIENYTTAICLTDTTTTTSSRAKKSSTNDSSNDDTTTTTTDEDNKVLLLLRFRSFTHRSEAYLSKLKYSHAYNDARAALALMDEDNSTTPPPSLSSSSLLLLLPNNKLRHGELALAHDRIARSSMGLFHSNMGIAARGKNGRVAFVKLMQGQMMEEGAEEMREEARRHWERALELVEEISSGGSGDTTAAALVSKYRNKLAQLDNDGGEQLDNDDTTNEGGKEEGIGNDFLAKMGGLMSSTTDDGQQHQPPAASSSSTTTTTTAAQPPSRTPTTTTTSSSPPSSSSRGPPKPSNHPASKKQTSPVTHGVMSGMPKYQYYQDDNWMKVQILEPNVSSDNLTVTFTPDELMVKIKKLDQGGVLTEYTVIYGDLYEEVVVEKCRAVIKDEKVLIKLKKKEGKLEWVKLLDDSKSGERKKGRIEKRGGVDTNTTAATKVDDKPTATTTAASTTTSATNNKPTQIPTVASTKNRPYASHRDWNAIEANIKAEEEAEKPEGDEALNKLFQQIYSNANEDTRRAMVKSMQTSGGTCLSTNWDEVEKTDYEKERQAPKGMEWKTYENDKLPMKDE</sequence>
<dbReference type="InterPro" id="IPR011990">
    <property type="entry name" value="TPR-like_helical_dom_sf"/>
</dbReference>
<feature type="region of interest" description="Disordered" evidence="2">
    <location>
        <begin position="234"/>
        <end position="339"/>
    </location>
</feature>
<accession>A0AAD9D714</accession>
<feature type="compositionally biased region" description="Polar residues" evidence="2">
    <location>
        <begin position="325"/>
        <end position="335"/>
    </location>
</feature>
<feature type="compositionally biased region" description="Polar residues" evidence="2">
    <location>
        <begin position="268"/>
        <end position="278"/>
    </location>
</feature>
<feature type="compositionally biased region" description="Low complexity" evidence="2">
    <location>
        <begin position="279"/>
        <end position="317"/>
    </location>
</feature>
<dbReference type="Proteomes" id="UP001224775">
    <property type="component" value="Unassembled WGS sequence"/>
</dbReference>
<feature type="compositionally biased region" description="Low complexity" evidence="2">
    <location>
        <begin position="470"/>
        <end position="488"/>
    </location>
</feature>